<organism evidence="1 2">
    <name type="scientific">Aspergillus fumigatus (strain CBS 144.89 / FGSC A1163 / CEA10)</name>
    <name type="common">Neosartorya fumigata</name>
    <dbReference type="NCBI Taxonomy" id="451804"/>
    <lineage>
        <taxon>Eukaryota</taxon>
        <taxon>Fungi</taxon>
        <taxon>Dikarya</taxon>
        <taxon>Ascomycota</taxon>
        <taxon>Pezizomycotina</taxon>
        <taxon>Eurotiomycetes</taxon>
        <taxon>Eurotiomycetidae</taxon>
        <taxon>Eurotiales</taxon>
        <taxon>Aspergillaceae</taxon>
        <taxon>Aspergillus</taxon>
        <taxon>Aspergillus subgen. Fumigati</taxon>
    </lineage>
</organism>
<evidence type="ECO:0000313" key="2">
    <source>
        <dbReference type="Proteomes" id="UP000001699"/>
    </source>
</evidence>
<dbReference type="HOGENOM" id="CLU_2157794_0_0_1"/>
<protein>
    <submittedName>
        <fullName evidence="1">Uncharacterized protein</fullName>
    </submittedName>
</protein>
<evidence type="ECO:0000313" key="1">
    <source>
        <dbReference type="EMBL" id="EDP49680.1"/>
    </source>
</evidence>
<dbReference type="VEuPathDB" id="FungiDB:AFUB_077100"/>
<name>B0Y8E9_ASPFC</name>
<gene>
    <name evidence="1" type="ORF">AFUB_077100</name>
</gene>
<dbReference type="EMBL" id="DS499599">
    <property type="protein sequence ID" value="EDP49680.1"/>
    <property type="molecule type" value="Genomic_DNA"/>
</dbReference>
<sequence length="111" mass="11696">MVKLFQSKCGVDHGAMVCNSVGSNQSSILLLLSSPQPCADGPSGSTEDEDIQTLLSHLITSRQGLFCVKMVANGIISLTARILLEGDRPAFELLCNSCSSAAVTDVRHMSA</sequence>
<proteinExistence type="predicted"/>
<accession>B0Y8E9</accession>
<dbReference type="AlphaFoldDB" id="B0Y8E9"/>
<dbReference type="Proteomes" id="UP000001699">
    <property type="component" value="Unassembled WGS sequence"/>
</dbReference>
<keyword evidence="2" id="KW-1185">Reference proteome</keyword>
<reference evidence="1 2" key="1">
    <citation type="journal article" date="2008" name="PLoS Genet.">
        <title>Genomic islands in the pathogenic filamentous fungus Aspergillus fumigatus.</title>
        <authorList>
            <person name="Fedorova N.D."/>
            <person name="Khaldi N."/>
            <person name="Joardar V.S."/>
            <person name="Maiti R."/>
            <person name="Amedeo P."/>
            <person name="Anderson M.J."/>
            <person name="Crabtree J."/>
            <person name="Silva J.C."/>
            <person name="Badger J.H."/>
            <person name="Albarraq A."/>
            <person name="Angiuoli S."/>
            <person name="Bussey H."/>
            <person name="Bowyer P."/>
            <person name="Cotty P.J."/>
            <person name="Dyer P.S."/>
            <person name="Egan A."/>
            <person name="Galens K."/>
            <person name="Fraser-Liggett C.M."/>
            <person name="Haas B.J."/>
            <person name="Inman J.M."/>
            <person name="Kent R."/>
            <person name="Lemieux S."/>
            <person name="Malavazi I."/>
            <person name="Orvis J."/>
            <person name="Roemer T."/>
            <person name="Ronning C.M."/>
            <person name="Sundaram J.P."/>
            <person name="Sutton G."/>
            <person name="Turner G."/>
            <person name="Venter J.C."/>
            <person name="White O.R."/>
            <person name="Whitty B.R."/>
            <person name="Youngman P."/>
            <person name="Wolfe K.H."/>
            <person name="Goldman G.H."/>
            <person name="Wortman J.R."/>
            <person name="Jiang B."/>
            <person name="Denning D.W."/>
            <person name="Nierman W.C."/>
        </authorList>
    </citation>
    <scope>NUCLEOTIDE SEQUENCE [LARGE SCALE GENOMIC DNA]</scope>
    <source>
        <strain evidence="2">CBS 144.89 / FGSC A1163 / CEA10</strain>
    </source>
</reference>